<dbReference type="GeneID" id="14911503"/>
<dbReference type="VEuPathDB" id="AmoebaDB:ACA1_160500"/>
<feature type="non-terminal residue" evidence="1">
    <location>
        <position position="71"/>
    </location>
</feature>
<accession>L8GE06</accession>
<keyword evidence="2" id="KW-1185">Reference proteome</keyword>
<dbReference type="AlphaFoldDB" id="L8GE06"/>
<dbReference type="EMBL" id="KB008161">
    <property type="protein sequence ID" value="ELR11074.1"/>
    <property type="molecule type" value="Genomic_DNA"/>
</dbReference>
<dbReference type="OMA" id="ANAEICV"/>
<protein>
    <submittedName>
        <fullName evidence="1">Uncharacterized protein</fullName>
    </submittedName>
</protein>
<sequence length="71" mass="7929">MATVAKDQVQRAVQALLTHYENDQAIKAKEAKAKDLIEEDETLSLIITWKKLPKPKVVGKHRTGPLLKPLA</sequence>
<evidence type="ECO:0000313" key="2">
    <source>
        <dbReference type="Proteomes" id="UP000011083"/>
    </source>
</evidence>
<dbReference type="Proteomes" id="UP000011083">
    <property type="component" value="Unassembled WGS sequence"/>
</dbReference>
<dbReference type="OrthoDB" id="10251727at2759"/>
<gene>
    <name evidence="1" type="ORF">ACA1_160500</name>
</gene>
<dbReference type="RefSeq" id="XP_004333087.1">
    <property type="nucleotide sequence ID" value="XM_004333039.1"/>
</dbReference>
<evidence type="ECO:0000313" key="1">
    <source>
        <dbReference type="EMBL" id="ELR11074.1"/>
    </source>
</evidence>
<organism evidence="1 2">
    <name type="scientific">Acanthamoeba castellanii (strain ATCC 30010 / Neff)</name>
    <dbReference type="NCBI Taxonomy" id="1257118"/>
    <lineage>
        <taxon>Eukaryota</taxon>
        <taxon>Amoebozoa</taxon>
        <taxon>Discosea</taxon>
        <taxon>Longamoebia</taxon>
        <taxon>Centramoebida</taxon>
        <taxon>Acanthamoebidae</taxon>
        <taxon>Acanthamoeba</taxon>
    </lineage>
</organism>
<dbReference type="KEGG" id="acan:ACA1_160500"/>
<name>L8GE06_ACACF</name>
<reference evidence="1 2" key="1">
    <citation type="journal article" date="2013" name="Genome Biol.">
        <title>Genome of Acanthamoeba castellanii highlights extensive lateral gene transfer and early evolution of tyrosine kinase signaling.</title>
        <authorList>
            <person name="Clarke M."/>
            <person name="Lohan A.J."/>
            <person name="Liu B."/>
            <person name="Lagkouvardos I."/>
            <person name="Roy S."/>
            <person name="Zafar N."/>
            <person name="Bertelli C."/>
            <person name="Schilde C."/>
            <person name="Kianianmomeni A."/>
            <person name="Burglin T.R."/>
            <person name="Frech C."/>
            <person name="Turcotte B."/>
            <person name="Kopec K.O."/>
            <person name="Synnott J.M."/>
            <person name="Choo C."/>
            <person name="Paponov I."/>
            <person name="Finkler A."/>
            <person name="Soon Heng Tan C."/>
            <person name="Hutchins A.P."/>
            <person name="Weinmeier T."/>
            <person name="Rattei T."/>
            <person name="Chu J.S."/>
            <person name="Gimenez G."/>
            <person name="Irimia M."/>
            <person name="Rigden D.J."/>
            <person name="Fitzpatrick D.A."/>
            <person name="Lorenzo-Morales J."/>
            <person name="Bateman A."/>
            <person name="Chiu C.H."/>
            <person name="Tang P."/>
            <person name="Hegemann P."/>
            <person name="Fromm H."/>
            <person name="Raoult D."/>
            <person name="Greub G."/>
            <person name="Miranda-Saavedra D."/>
            <person name="Chen N."/>
            <person name="Nash P."/>
            <person name="Ginger M.L."/>
            <person name="Horn M."/>
            <person name="Schaap P."/>
            <person name="Caler L."/>
            <person name="Loftus B."/>
        </authorList>
    </citation>
    <scope>NUCLEOTIDE SEQUENCE [LARGE SCALE GENOMIC DNA]</scope>
    <source>
        <strain evidence="1 2">Neff</strain>
    </source>
</reference>
<proteinExistence type="predicted"/>